<keyword evidence="4" id="KW-1185">Reference proteome</keyword>
<comment type="caution">
    <text evidence="3">The sequence shown here is derived from an EMBL/GenBank/DDBJ whole genome shotgun (WGS) entry which is preliminary data.</text>
</comment>
<accession>A0A1Q8QHS3</accession>
<sequence length="140" mass="15088">MYNKIVVPVDSSSLSRRALTHALELARNTGAKLTVLYVNQIILLYHSALGPESQYIPFEKLDCEDILNTMLADMGIQPDSISKRIATGYPAPLIVTVAVEERANLIVMGSRGFGLLAGLLLGSVSQSVITHAPCPVLIVK</sequence>
<evidence type="ECO:0000313" key="3">
    <source>
        <dbReference type="EMBL" id="OLN26871.1"/>
    </source>
</evidence>
<gene>
    <name evidence="3" type="ORF">DSOL_4783</name>
</gene>
<dbReference type="InterPro" id="IPR014729">
    <property type="entry name" value="Rossmann-like_a/b/a_fold"/>
</dbReference>
<reference evidence="3 4" key="1">
    <citation type="submission" date="2016-09" db="EMBL/GenBank/DDBJ databases">
        <title>Complete genome of Desulfosporosinus sp. OL.</title>
        <authorList>
            <person name="Mardanov A."/>
            <person name="Beletsky A."/>
            <person name="Panova A."/>
            <person name="Karnachuk O."/>
            <person name="Ravin N."/>
        </authorList>
    </citation>
    <scope>NUCLEOTIDE SEQUENCE [LARGE SCALE GENOMIC DNA]</scope>
    <source>
        <strain evidence="3 4">OL</strain>
    </source>
</reference>
<dbReference type="EMBL" id="MLBF01000067">
    <property type="protein sequence ID" value="OLN26871.1"/>
    <property type="molecule type" value="Genomic_DNA"/>
</dbReference>
<dbReference type="RefSeq" id="WP_075367070.1">
    <property type="nucleotide sequence ID" value="NZ_MLBF01000067.1"/>
</dbReference>
<dbReference type="InterPro" id="IPR006016">
    <property type="entry name" value="UspA"/>
</dbReference>
<dbReference type="PRINTS" id="PR01438">
    <property type="entry name" value="UNVRSLSTRESS"/>
</dbReference>
<dbReference type="STRING" id="1888891.DSOL_4783"/>
<dbReference type="SUPFAM" id="SSF52402">
    <property type="entry name" value="Adenine nucleotide alpha hydrolases-like"/>
    <property type="match status" value="1"/>
</dbReference>
<dbReference type="PANTHER" id="PTHR46268:SF6">
    <property type="entry name" value="UNIVERSAL STRESS PROTEIN UP12"/>
    <property type="match status" value="1"/>
</dbReference>
<evidence type="ECO:0000259" key="2">
    <source>
        <dbReference type="Pfam" id="PF00582"/>
    </source>
</evidence>
<evidence type="ECO:0000256" key="1">
    <source>
        <dbReference type="ARBA" id="ARBA00008791"/>
    </source>
</evidence>
<dbReference type="AlphaFoldDB" id="A0A1Q8QHS3"/>
<protein>
    <submittedName>
        <fullName evidence="3">Universal stress protein family</fullName>
    </submittedName>
</protein>
<dbReference type="Pfam" id="PF00582">
    <property type="entry name" value="Usp"/>
    <property type="match status" value="1"/>
</dbReference>
<dbReference type="Gene3D" id="3.40.50.620">
    <property type="entry name" value="HUPs"/>
    <property type="match status" value="1"/>
</dbReference>
<proteinExistence type="inferred from homology"/>
<comment type="similarity">
    <text evidence="1">Belongs to the universal stress protein A family.</text>
</comment>
<dbReference type="Proteomes" id="UP000186102">
    <property type="component" value="Unassembled WGS sequence"/>
</dbReference>
<dbReference type="PANTHER" id="PTHR46268">
    <property type="entry name" value="STRESS RESPONSE PROTEIN NHAX"/>
    <property type="match status" value="1"/>
</dbReference>
<dbReference type="InterPro" id="IPR006015">
    <property type="entry name" value="Universal_stress_UspA"/>
</dbReference>
<dbReference type="CDD" id="cd00293">
    <property type="entry name" value="USP-like"/>
    <property type="match status" value="1"/>
</dbReference>
<dbReference type="OrthoDB" id="9794782at2"/>
<organism evidence="3 4">
    <name type="scientific">Desulfosporosinus metallidurans</name>
    <dbReference type="NCBI Taxonomy" id="1888891"/>
    <lineage>
        <taxon>Bacteria</taxon>
        <taxon>Bacillati</taxon>
        <taxon>Bacillota</taxon>
        <taxon>Clostridia</taxon>
        <taxon>Eubacteriales</taxon>
        <taxon>Desulfitobacteriaceae</taxon>
        <taxon>Desulfosporosinus</taxon>
    </lineage>
</organism>
<feature type="domain" description="UspA" evidence="2">
    <location>
        <begin position="1"/>
        <end position="140"/>
    </location>
</feature>
<evidence type="ECO:0000313" key="4">
    <source>
        <dbReference type="Proteomes" id="UP000186102"/>
    </source>
</evidence>
<name>A0A1Q8QHS3_9FIRM</name>